<feature type="region of interest" description="Disordered" evidence="1">
    <location>
        <begin position="1"/>
        <end position="21"/>
    </location>
</feature>
<dbReference type="Proteomes" id="UP000642070">
    <property type="component" value="Unassembled WGS sequence"/>
</dbReference>
<evidence type="ECO:0000256" key="1">
    <source>
        <dbReference type="SAM" id="MobiDB-lite"/>
    </source>
</evidence>
<keyword evidence="4" id="KW-1185">Reference proteome</keyword>
<evidence type="ECO:0000313" key="4">
    <source>
        <dbReference type="Proteomes" id="UP000642070"/>
    </source>
</evidence>
<protein>
    <recommendedName>
        <fullName evidence="2">SET domain-containing protein</fullName>
    </recommendedName>
</protein>
<dbReference type="AlphaFoldDB" id="A0A917TRD5"/>
<evidence type="ECO:0000259" key="2">
    <source>
        <dbReference type="Pfam" id="PF00856"/>
    </source>
</evidence>
<reference evidence="3" key="1">
    <citation type="journal article" date="2014" name="Int. J. Syst. Evol. Microbiol.">
        <title>Complete genome sequence of Corynebacterium casei LMG S-19264T (=DSM 44701T), isolated from a smear-ripened cheese.</title>
        <authorList>
            <consortium name="US DOE Joint Genome Institute (JGI-PGF)"/>
            <person name="Walter F."/>
            <person name="Albersmeier A."/>
            <person name="Kalinowski J."/>
            <person name="Ruckert C."/>
        </authorList>
    </citation>
    <scope>NUCLEOTIDE SEQUENCE</scope>
    <source>
        <strain evidence="3">JCM 19831</strain>
    </source>
</reference>
<proteinExistence type="predicted"/>
<feature type="domain" description="SET" evidence="2">
    <location>
        <begin position="14"/>
        <end position="47"/>
    </location>
</feature>
<accession>A0A917TRD5</accession>
<sequence length="104" mass="11513">MSPNRTAGCRPNGYGNHGCDPNLWWSGPYSLTARRDIAAGEELTNDYATSAGSPAFRMACACASRLCRGVVTGEDRRRAELRSRYGEHWVPVLLARIRADERRG</sequence>
<dbReference type="SUPFAM" id="SSF82199">
    <property type="entry name" value="SET domain"/>
    <property type="match status" value="1"/>
</dbReference>
<organism evidence="3 4">
    <name type="scientific">Dactylosporangium sucinum</name>
    <dbReference type="NCBI Taxonomy" id="1424081"/>
    <lineage>
        <taxon>Bacteria</taxon>
        <taxon>Bacillati</taxon>
        <taxon>Actinomycetota</taxon>
        <taxon>Actinomycetes</taxon>
        <taxon>Micromonosporales</taxon>
        <taxon>Micromonosporaceae</taxon>
        <taxon>Dactylosporangium</taxon>
    </lineage>
</organism>
<dbReference type="Gene3D" id="2.170.270.10">
    <property type="entry name" value="SET domain"/>
    <property type="match status" value="1"/>
</dbReference>
<comment type="caution">
    <text evidence="3">The sequence shown here is derived from an EMBL/GenBank/DDBJ whole genome shotgun (WGS) entry which is preliminary data.</text>
</comment>
<dbReference type="EMBL" id="BMPI01000017">
    <property type="protein sequence ID" value="GGM33963.1"/>
    <property type="molecule type" value="Genomic_DNA"/>
</dbReference>
<reference evidence="3" key="2">
    <citation type="submission" date="2020-09" db="EMBL/GenBank/DDBJ databases">
        <authorList>
            <person name="Sun Q."/>
            <person name="Ohkuma M."/>
        </authorList>
    </citation>
    <scope>NUCLEOTIDE SEQUENCE</scope>
    <source>
        <strain evidence="3">JCM 19831</strain>
    </source>
</reference>
<gene>
    <name evidence="3" type="ORF">GCM10007977_039380</name>
</gene>
<dbReference type="InterPro" id="IPR046341">
    <property type="entry name" value="SET_dom_sf"/>
</dbReference>
<dbReference type="Pfam" id="PF00856">
    <property type="entry name" value="SET"/>
    <property type="match status" value="1"/>
</dbReference>
<dbReference type="RefSeq" id="WP_190251320.1">
    <property type="nucleotide sequence ID" value="NZ_BMPI01000017.1"/>
</dbReference>
<name>A0A917TRD5_9ACTN</name>
<dbReference type="InterPro" id="IPR001214">
    <property type="entry name" value="SET_dom"/>
</dbReference>
<evidence type="ECO:0000313" key="3">
    <source>
        <dbReference type="EMBL" id="GGM33963.1"/>
    </source>
</evidence>